<dbReference type="InterPro" id="IPR046335">
    <property type="entry name" value="LacI/GalR-like_sensor"/>
</dbReference>
<accession>A0A261FRW6</accession>
<dbReference type="STRING" id="1603886.GCA_001895165_00229"/>
<keyword evidence="3" id="KW-0804">Transcription</keyword>
<dbReference type="CDD" id="cd06267">
    <property type="entry name" value="PBP1_LacI_sugar_binding-like"/>
    <property type="match status" value="1"/>
</dbReference>
<proteinExistence type="predicted"/>
<evidence type="ECO:0000313" key="5">
    <source>
        <dbReference type="EMBL" id="OZG61828.1"/>
    </source>
</evidence>
<gene>
    <name evidence="5" type="ORF">BLEM_1365</name>
</gene>
<keyword evidence="2" id="KW-0238">DNA-binding</keyword>
<dbReference type="EMBL" id="MWWX01000008">
    <property type="protein sequence ID" value="OZG61828.1"/>
    <property type="molecule type" value="Genomic_DNA"/>
</dbReference>
<dbReference type="GO" id="GO:0003700">
    <property type="term" value="F:DNA-binding transcription factor activity"/>
    <property type="evidence" value="ECO:0007669"/>
    <property type="project" value="TreeGrafter"/>
</dbReference>
<evidence type="ECO:0000256" key="2">
    <source>
        <dbReference type="ARBA" id="ARBA00023125"/>
    </source>
</evidence>
<dbReference type="Pfam" id="PF00356">
    <property type="entry name" value="LacI"/>
    <property type="match status" value="1"/>
</dbReference>
<evidence type="ECO:0000256" key="3">
    <source>
        <dbReference type="ARBA" id="ARBA00023163"/>
    </source>
</evidence>
<evidence type="ECO:0000313" key="6">
    <source>
        <dbReference type="Proteomes" id="UP000216352"/>
    </source>
</evidence>
<dbReference type="InterPro" id="IPR000843">
    <property type="entry name" value="HTH_LacI"/>
</dbReference>
<dbReference type="GO" id="GO:0000976">
    <property type="term" value="F:transcription cis-regulatory region binding"/>
    <property type="evidence" value="ECO:0007669"/>
    <property type="project" value="TreeGrafter"/>
</dbReference>
<dbReference type="RefSeq" id="WP_072723714.1">
    <property type="nucleotide sequence ID" value="NZ_BDIS01000002.1"/>
</dbReference>
<keyword evidence="1" id="KW-0805">Transcription regulation</keyword>
<sequence length="348" mass="37232">MAKASIQAVARAAGVSVSTVSRTFAKPDLVLPDTRDKVLAAAERLEYRVSRSAAALKSGQTLRVALLASERISTWFNANVFAGLDAVLRPAGYDIAPFPMSSAEDRQRFFADLPVRRNADAVIVSSFNIEPDEVERLKNMHVPVIGVNIPATEGFDAGVSIDDHAASRRAAEHLIALGHRRIAFVGGTATRSGMRFSAEARLQGIIDACARHAGVEAVPLMINRSGLDVNSSLNAVLTASPDLTAVCFQDDELALPVLYRLRGYGRQVPRDLSIIGFDDIDLAAQMGLTTIHQDPFAMGSLAAEKTLAAIADEPIETPFETPDAPLILRETTAPPQSKDLKPVASQAV</sequence>
<evidence type="ECO:0000259" key="4">
    <source>
        <dbReference type="PROSITE" id="PS50932"/>
    </source>
</evidence>
<name>A0A261FRW6_9BIFI</name>
<dbReference type="InterPro" id="IPR028082">
    <property type="entry name" value="Peripla_BP_I"/>
</dbReference>
<dbReference type="OrthoDB" id="3510266at2"/>
<evidence type="ECO:0000256" key="1">
    <source>
        <dbReference type="ARBA" id="ARBA00023015"/>
    </source>
</evidence>
<comment type="caution">
    <text evidence="5">The sequence shown here is derived from an EMBL/GenBank/DDBJ whole genome shotgun (WGS) entry which is preliminary data.</text>
</comment>
<dbReference type="SUPFAM" id="SSF53822">
    <property type="entry name" value="Periplasmic binding protein-like I"/>
    <property type="match status" value="1"/>
</dbReference>
<dbReference type="Gene3D" id="1.10.260.40">
    <property type="entry name" value="lambda repressor-like DNA-binding domains"/>
    <property type="match status" value="1"/>
</dbReference>
<dbReference type="CDD" id="cd01392">
    <property type="entry name" value="HTH_LacI"/>
    <property type="match status" value="1"/>
</dbReference>
<dbReference type="AlphaFoldDB" id="A0A261FRW6"/>
<organism evidence="5 6">
    <name type="scientific">Bifidobacterium lemurum</name>
    <dbReference type="NCBI Taxonomy" id="1603886"/>
    <lineage>
        <taxon>Bacteria</taxon>
        <taxon>Bacillati</taxon>
        <taxon>Actinomycetota</taxon>
        <taxon>Actinomycetes</taxon>
        <taxon>Bifidobacteriales</taxon>
        <taxon>Bifidobacteriaceae</taxon>
        <taxon>Bifidobacterium</taxon>
    </lineage>
</organism>
<dbReference type="Proteomes" id="UP000216352">
    <property type="component" value="Unassembled WGS sequence"/>
</dbReference>
<dbReference type="PANTHER" id="PTHR30146">
    <property type="entry name" value="LACI-RELATED TRANSCRIPTIONAL REPRESSOR"/>
    <property type="match status" value="1"/>
</dbReference>
<dbReference type="InterPro" id="IPR010982">
    <property type="entry name" value="Lambda_DNA-bd_dom_sf"/>
</dbReference>
<protein>
    <submittedName>
        <fullName evidence="5">Transcriptional regulator, lacI</fullName>
    </submittedName>
</protein>
<dbReference type="SUPFAM" id="SSF47413">
    <property type="entry name" value="lambda repressor-like DNA-binding domains"/>
    <property type="match status" value="1"/>
</dbReference>
<dbReference type="PANTHER" id="PTHR30146:SF138">
    <property type="entry name" value="TRANSCRIPTIONAL REGULATORY PROTEIN"/>
    <property type="match status" value="1"/>
</dbReference>
<dbReference type="SMART" id="SM00354">
    <property type="entry name" value="HTH_LACI"/>
    <property type="match status" value="1"/>
</dbReference>
<dbReference type="Gene3D" id="3.40.50.2300">
    <property type="match status" value="2"/>
</dbReference>
<keyword evidence="6" id="KW-1185">Reference proteome</keyword>
<dbReference type="PROSITE" id="PS50932">
    <property type="entry name" value="HTH_LACI_2"/>
    <property type="match status" value="1"/>
</dbReference>
<reference evidence="5 6" key="1">
    <citation type="journal article" date="2017" name="BMC Genomics">
        <title>Comparative genomic and phylogenomic analyses of the Bifidobacteriaceae family.</title>
        <authorList>
            <person name="Lugli G.A."/>
            <person name="Milani C."/>
            <person name="Turroni F."/>
            <person name="Duranti S."/>
            <person name="Mancabelli L."/>
            <person name="Mangifesta M."/>
            <person name="Ferrario C."/>
            <person name="Modesto M."/>
            <person name="Mattarelli P."/>
            <person name="Jiri K."/>
            <person name="van Sinderen D."/>
            <person name="Ventura M."/>
        </authorList>
    </citation>
    <scope>NUCLEOTIDE SEQUENCE [LARGE SCALE GENOMIC DNA]</scope>
    <source>
        <strain evidence="5 6">DSM 28807</strain>
    </source>
</reference>
<dbReference type="Pfam" id="PF13377">
    <property type="entry name" value="Peripla_BP_3"/>
    <property type="match status" value="1"/>
</dbReference>
<feature type="domain" description="HTH lacI-type" evidence="4">
    <location>
        <begin position="4"/>
        <end position="58"/>
    </location>
</feature>